<feature type="region of interest" description="Disordered" evidence="1">
    <location>
        <begin position="265"/>
        <end position="290"/>
    </location>
</feature>
<dbReference type="Proteomes" id="UP001501612">
    <property type="component" value="Unassembled WGS sequence"/>
</dbReference>
<feature type="domain" description="RsbT co-antagonist protein RsbRD N-terminal" evidence="3">
    <location>
        <begin position="32"/>
        <end position="175"/>
    </location>
</feature>
<dbReference type="PANTHER" id="PTHR33744">
    <property type="entry name" value="CARBOHYDRATE DIACID REGULATOR"/>
    <property type="match status" value="1"/>
</dbReference>
<feature type="domain" description="PucR C-terminal helix-turn-helix" evidence="2">
    <location>
        <begin position="365"/>
        <end position="423"/>
    </location>
</feature>
<protein>
    <submittedName>
        <fullName evidence="4">Helix-turn-helix domain-containing protein</fullName>
    </submittedName>
</protein>
<reference evidence="5" key="1">
    <citation type="journal article" date="2019" name="Int. J. Syst. Evol. Microbiol.">
        <title>The Global Catalogue of Microorganisms (GCM) 10K type strain sequencing project: providing services to taxonomists for standard genome sequencing and annotation.</title>
        <authorList>
            <consortium name="The Broad Institute Genomics Platform"/>
            <consortium name="The Broad Institute Genome Sequencing Center for Infectious Disease"/>
            <person name="Wu L."/>
            <person name="Ma J."/>
        </authorList>
    </citation>
    <scope>NUCLEOTIDE SEQUENCE [LARGE SCALE GENOMIC DNA]</scope>
    <source>
        <strain evidence="5">JCM 14046</strain>
    </source>
</reference>
<dbReference type="Pfam" id="PF13556">
    <property type="entry name" value="HTH_30"/>
    <property type="match status" value="1"/>
</dbReference>
<evidence type="ECO:0000259" key="2">
    <source>
        <dbReference type="Pfam" id="PF13556"/>
    </source>
</evidence>
<gene>
    <name evidence="4" type="ORF">GCM10009737_15810</name>
</gene>
<keyword evidence="5" id="KW-1185">Reference proteome</keyword>
<evidence type="ECO:0000313" key="5">
    <source>
        <dbReference type="Proteomes" id="UP001501612"/>
    </source>
</evidence>
<name>A0ABP5AJ03_9ACTN</name>
<organism evidence="4 5">
    <name type="scientific">Nocardioides lentus</name>
    <dbReference type="NCBI Taxonomy" id="338077"/>
    <lineage>
        <taxon>Bacteria</taxon>
        <taxon>Bacillati</taxon>
        <taxon>Actinomycetota</taxon>
        <taxon>Actinomycetes</taxon>
        <taxon>Propionibacteriales</taxon>
        <taxon>Nocardioidaceae</taxon>
        <taxon>Nocardioides</taxon>
    </lineage>
</organism>
<dbReference type="EMBL" id="BAAAMY010000004">
    <property type="protein sequence ID" value="GAA1915240.1"/>
    <property type="molecule type" value="Genomic_DNA"/>
</dbReference>
<evidence type="ECO:0000256" key="1">
    <source>
        <dbReference type="SAM" id="MobiDB-lite"/>
    </source>
</evidence>
<sequence length="431" mass="45972">MRGTVTEQLVERGWRAETRDFLRWHRETRAAALADDLVATIERDHLAYRRAGVVSHASLRQSCRTNVAAVLDLMVASVEHGAPDPGEPAYDPARATGAVRAREGLPLDHVLRSFRIGGRLIWDDLVRSGADRLSGSGLREVGSLLWEVVDETSAQMAAAYHGHERSRVRTDEQRRAALWEDLVGGRARDPGFALEASGLLDLPPFAEVLVVLADGVEPRTFESALAPHATAATWRGDLLLGVVALREDRPEAAYDALRALAGVDRPGGGRTGGGRTGGGRTGGGRTGGGRARVVSSGVVDGLGEVGLGYQQARAALRSAPAAPAFVPYDAALPEVLLLSVPDVAERLVDRWITPLRDLGDEGTVLLETLAAWVTAGGSASRAAPLVPCHRNTVLNRLRRVTQVTGLALDDDAPPLDLDLALRAAVLARRHD</sequence>
<dbReference type="Pfam" id="PF14361">
    <property type="entry name" value="RsbRD_N"/>
    <property type="match status" value="1"/>
</dbReference>
<comment type="caution">
    <text evidence="4">The sequence shown here is derived from an EMBL/GenBank/DDBJ whole genome shotgun (WGS) entry which is preliminary data.</text>
</comment>
<dbReference type="InterPro" id="IPR025736">
    <property type="entry name" value="PucR_C-HTH_dom"/>
</dbReference>
<dbReference type="InterPro" id="IPR042070">
    <property type="entry name" value="PucR_C-HTH_sf"/>
</dbReference>
<accession>A0ABP5AJ03</accession>
<proteinExistence type="predicted"/>
<evidence type="ECO:0000259" key="3">
    <source>
        <dbReference type="Pfam" id="PF14361"/>
    </source>
</evidence>
<dbReference type="Gene3D" id="1.10.10.2840">
    <property type="entry name" value="PucR C-terminal helix-turn-helix domain"/>
    <property type="match status" value="1"/>
</dbReference>
<evidence type="ECO:0000313" key="4">
    <source>
        <dbReference type="EMBL" id="GAA1915240.1"/>
    </source>
</evidence>
<dbReference type="PANTHER" id="PTHR33744:SF1">
    <property type="entry name" value="DNA-BINDING TRANSCRIPTIONAL ACTIVATOR ADER"/>
    <property type="match status" value="1"/>
</dbReference>
<dbReference type="InterPro" id="IPR051448">
    <property type="entry name" value="CdaR-like_regulators"/>
</dbReference>
<dbReference type="InterPro" id="IPR025751">
    <property type="entry name" value="RsbRD_N_dom"/>
</dbReference>